<accession>A0A0D8B594</accession>
<name>A0A0D8B594_9ACTN</name>
<reference evidence="2" key="1">
    <citation type="submission" date="2015-02" db="EMBL/GenBank/DDBJ databases">
        <title>Draft Genome of Frankia sp. CpI1-S.</title>
        <authorList>
            <person name="Oshone R.T."/>
            <person name="Ngom M."/>
            <person name="Ghodhbane-Gtari F."/>
            <person name="Gtari M."/>
            <person name="Morris K."/>
            <person name="Thomas K."/>
            <person name="Sen A."/>
            <person name="Tisa L.S."/>
        </authorList>
    </citation>
    <scope>NUCLEOTIDE SEQUENCE [LARGE SCALE GENOMIC DNA]</scope>
    <source>
        <strain evidence="2">CpI1-S</strain>
    </source>
</reference>
<dbReference type="EMBL" id="JYFN01000153">
    <property type="protein sequence ID" value="KJE19265.1"/>
    <property type="molecule type" value="Genomic_DNA"/>
</dbReference>
<proteinExistence type="predicted"/>
<protein>
    <submittedName>
        <fullName evidence="1">Uncharacterized protein</fullName>
    </submittedName>
</protein>
<keyword evidence="2" id="KW-1185">Reference proteome</keyword>
<dbReference type="AlphaFoldDB" id="A0A0D8B594"/>
<gene>
    <name evidence="1" type="ORF">FF36_06462</name>
</gene>
<feature type="non-terminal residue" evidence="1">
    <location>
        <position position="210"/>
    </location>
</feature>
<comment type="caution">
    <text evidence="1">The sequence shown here is derived from an EMBL/GenBank/DDBJ whole genome shotgun (WGS) entry which is preliminary data.</text>
</comment>
<organism evidence="1 2">
    <name type="scientific">Frankia torreyi</name>
    <dbReference type="NCBI Taxonomy" id="1856"/>
    <lineage>
        <taxon>Bacteria</taxon>
        <taxon>Bacillati</taxon>
        <taxon>Actinomycetota</taxon>
        <taxon>Actinomycetes</taxon>
        <taxon>Frankiales</taxon>
        <taxon>Frankiaceae</taxon>
        <taxon>Frankia</taxon>
    </lineage>
</organism>
<evidence type="ECO:0000313" key="2">
    <source>
        <dbReference type="Proteomes" id="UP000032545"/>
    </source>
</evidence>
<evidence type="ECO:0000313" key="1">
    <source>
        <dbReference type="EMBL" id="KJE19265.1"/>
    </source>
</evidence>
<dbReference type="Proteomes" id="UP000032545">
    <property type="component" value="Unassembled WGS sequence"/>
</dbReference>
<reference evidence="1 2" key="2">
    <citation type="journal article" date="2016" name="Genome Announc.">
        <title>Permanent Draft Genome Sequences for Two Variants of Frankia sp. Strain CpI1, the First Frankia Strain Isolated from Root Nodules of Comptonia peregrina.</title>
        <authorList>
            <person name="Oshone R."/>
            <person name="Hurst S.G.IV."/>
            <person name="Abebe-Akele F."/>
            <person name="Simpson S."/>
            <person name="Morris K."/>
            <person name="Thomas W.K."/>
            <person name="Tisa L.S."/>
        </authorList>
    </citation>
    <scope>NUCLEOTIDE SEQUENCE [LARGE SCALE GENOMIC DNA]</scope>
    <source>
        <strain evidence="2">CpI1-S</strain>
    </source>
</reference>
<sequence length="210" mass="22610">MRVGLAHTPALRRALLEAGVRPWTAECQLDAGDILILDPTLDPRALLHVRGLLLPDVEVLVLIGETQGSARTTGWPWRRLRLPRDRDELLGLRTVLPATAVIPIAEHPRPITLRLEVRDSDRGTVGVPDGAPAGRGDPVLDGLRVAFEHTGLPWPHAAALTVRWAPAHQPQDREASLAVAAALLAATGTVPPAALRRYAFVGDVTPDGYL</sequence>